<evidence type="ECO:0000256" key="7">
    <source>
        <dbReference type="ARBA" id="ARBA00022801"/>
    </source>
</evidence>
<evidence type="ECO:0000256" key="5">
    <source>
        <dbReference type="ARBA" id="ARBA00022525"/>
    </source>
</evidence>
<dbReference type="OMA" id="NRIRMKI"/>
<comment type="caution">
    <text evidence="10">The sequence shown here is derived from an EMBL/GenBank/DDBJ whole genome shotgun (WGS) entry which is preliminary data.</text>
</comment>
<keyword evidence="5" id="KW-0964">Secreted</keyword>
<dbReference type="Gene3D" id="3.20.20.80">
    <property type="entry name" value="Glycosidases"/>
    <property type="match status" value="1"/>
</dbReference>
<dbReference type="AlphaFoldDB" id="A0A8T2VKH6"/>
<keyword evidence="8" id="KW-0326">Glycosidase</keyword>
<evidence type="ECO:0000256" key="3">
    <source>
        <dbReference type="ARBA" id="ARBA00005641"/>
    </source>
</evidence>
<comment type="catalytic activity">
    <reaction evidence="1">
        <text>Random hydrolysis of (1-&gt;4)-beta-D-mannosidic linkages in mannans, galactomannans and glucomannans.</text>
        <dbReference type="EC" id="3.2.1.78"/>
    </reaction>
</comment>
<evidence type="ECO:0000256" key="8">
    <source>
        <dbReference type="ARBA" id="ARBA00023295"/>
    </source>
</evidence>
<keyword evidence="11" id="KW-1185">Reference proteome</keyword>
<dbReference type="InterPro" id="IPR045053">
    <property type="entry name" value="MAN-like"/>
</dbReference>
<feature type="domain" description="Glycoside hydrolase family 5" evidence="9">
    <location>
        <begin position="52"/>
        <end position="380"/>
    </location>
</feature>
<evidence type="ECO:0000256" key="4">
    <source>
        <dbReference type="ARBA" id="ARBA00012706"/>
    </source>
</evidence>
<dbReference type="OrthoDB" id="406631at2759"/>
<proteinExistence type="inferred from homology"/>
<name>A0A8T2VKH6_CERRI</name>
<evidence type="ECO:0000256" key="2">
    <source>
        <dbReference type="ARBA" id="ARBA00004613"/>
    </source>
</evidence>
<dbReference type="SUPFAM" id="SSF51445">
    <property type="entry name" value="(Trans)glycosidases"/>
    <property type="match status" value="1"/>
</dbReference>
<evidence type="ECO:0000313" key="10">
    <source>
        <dbReference type="EMBL" id="KAH7447822.1"/>
    </source>
</evidence>
<dbReference type="GO" id="GO:0000272">
    <property type="term" value="P:polysaccharide catabolic process"/>
    <property type="evidence" value="ECO:0007669"/>
    <property type="project" value="InterPro"/>
</dbReference>
<dbReference type="GO" id="GO:0005576">
    <property type="term" value="C:extracellular region"/>
    <property type="evidence" value="ECO:0007669"/>
    <property type="project" value="UniProtKB-SubCell"/>
</dbReference>
<organism evidence="10 11">
    <name type="scientific">Ceratopteris richardii</name>
    <name type="common">Triangle waterfern</name>
    <dbReference type="NCBI Taxonomy" id="49495"/>
    <lineage>
        <taxon>Eukaryota</taxon>
        <taxon>Viridiplantae</taxon>
        <taxon>Streptophyta</taxon>
        <taxon>Embryophyta</taxon>
        <taxon>Tracheophyta</taxon>
        <taxon>Polypodiopsida</taxon>
        <taxon>Polypodiidae</taxon>
        <taxon>Polypodiales</taxon>
        <taxon>Pteridineae</taxon>
        <taxon>Pteridaceae</taxon>
        <taxon>Parkerioideae</taxon>
        <taxon>Ceratopteris</taxon>
    </lineage>
</organism>
<keyword evidence="6" id="KW-0732">Signal</keyword>
<dbReference type="Pfam" id="PF26410">
    <property type="entry name" value="GH5_mannosidase"/>
    <property type="match status" value="1"/>
</dbReference>
<dbReference type="EMBL" id="CM035406">
    <property type="protein sequence ID" value="KAH7447822.1"/>
    <property type="molecule type" value="Genomic_DNA"/>
</dbReference>
<comment type="similarity">
    <text evidence="3">Belongs to the glycosyl hydrolase 5 (cellulase A) family.</text>
</comment>
<dbReference type="PANTHER" id="PTHR31451:SF39">
    <property type="entry name" value="MANNAN ENDO-1,4-BETA-MANNOSIDASE 1"/>
    <property type="match status" value="1"/>
</dbReference>
<keyword evidence="7" id="KW-0378">Hydrolase</keyword>
<dbReference type="InterPro" id="IPR017853">
    <property type="entry name" value="GH"/>
</dbReference>
<dbReference type="GO" id="GO:0016985">
    <property type="term" value="F:mannan endo-1,4-beta-mannosidase activity"/>
    <property type="evidence" value="ECO:0007669"/>
    <property type="project" value="UniProtKB-EC"/>
</dbReference>
<evidence type="ECO:0000256" key="1">
    <source>
        <dbReference type="ARBA" id="ARBA00001678"/>
    </source>
</evidence>
<evidence type="ECO:0000313" key="11">
    <source>
        <dbReference type="Proteomes" id="UP000825935"/>
    </source>
</evidence>
<dbReference type="EC" id="3.2.1.78" evidence="4"/>
<sequence length="420" mass="45769">MLSFSPPSPSVYVRFLIMQPFKFVERFLVCYLVCGLNCIASAAYYYGSGSGSDFVRARGSCFEAGGRPFYFNGFNAYYLASLAVDSRPTVSLIMSEAAAAGLTVCRTWAFNDGAYHALQLAPGVYDESSFRALDFVIHEAQNKGIRVILSLVDNYASMGGKAQYVSWAKDAGASVTSEDDFFRDQIVKSYYKNYVKDVLLRVNTLSGVAYKDDPTIFAWELMNEPRCPSDLSGNTLNGWIEEMSAYIKSIDGNHMVEAGLEGSYGPSSSEERQHLNPTGLLGLGVDSERHARIPSIDFITAHLYPDQWLPGSSLEEQLACVTAWIEAHIEDGNTVGKPMLVAEFGSKSQESWRNSIFNAVYESINLSAEVGGAGAGALLWQLCTPDIQGNLASDGYGVSLSPSSSTSEIIAIQSHKMSLL</sequence>
<reference evidence="10" key="1">
    <citation type="submission" date="2021-08" db="EMBL/GenBank/DDBJ databases">
        <title>WGS assembly of Ceratopteris richardii.</title>
        <authorList>
            <person name="Marchant D.B."/>
            <person name="Chen G."/>
            <person name="Jenkins J."/>
            <person name="Shu S."/>
            <person name="Leebens-Mack J."/>
            <person name="Grimwood J."/>
            <person name="Schmutz J."/>
            <person name="Soltis P."/>
            <person name="Soltis D."/>
            <person name="Chen Z.-H."/>
        </authorList>
    </citation>
    <scope>NUCLEOTIDE SEQUENCE</scope>
    <source>
        <strain evidence="10">Whitten #5841</strain>
        <tissue evidence="10">Leaf</tissue>
    </source>
</reference>
<accession>A0A8T2VKH6</accession>
<dbReference type="PANTHER" id="PTHR31451">
    <property type="match status" value="1"/>
</dbReference>
<evidence type="ECO:0000256" key="6">
    <source>
        <dbReference type="ARBA" id="ARBA00022729"/>
    </source>
</evidence>
<dbReference type="Proteomes" id="UP000825935">
    <property type="component" value="Chromosome 1"/>
</dbReference>
<evidence type="ECO:0000259" key="9">
    <source>
        <dbReference type="Pfam" id="PF26410"/>
    </source>
</evidence>
<dbReference type="InterPro" id="IPR001547">
    <property type="entry name" value="Glyco_hydro_5"/>
</dbReference>
<comment type="subcellular location">
    <subcellularLocation>
        <location evidence="2">Secreted</location>
    </subcellularLocation>
</comment>
<gene>
    <name evidence="10" type="ORF">KP509_01G122900</name>
</gene>
<protein>
    <recommendedName>
        <fullName evidence="4">mannan endo-1,4-beta-mannosidase</fullName>
        <ecNumber evidence="4">3.2.1.78</ecNumber>
    </recommendedName>
</protein>